<sequence length="497" mass="55577">MDITYIYCIAVGGLVALIGLVPRLIPIAKRVWRTILVASAKHLALPYVVGRHRHLGPWTRLDVLIWVAFFATNLFCVAMHVSSWSEAGRRAASLCLVNMIPLYGGTHVAHMADTLGVSRRTYLQIHRIAGVATLVAATFHVCVMLVARESISSENRHSLMALIVFGIIAITSFPPLRKYWYESFLRIHQLSSIVAFLSLLWHVPSGNTFFVICQTITAAIFLIALIAQVAVMVYRNDLYHGGPTVRIGGSKELLQIDLELRKPLRTEPGQYVNLWIPSLSTWSFAQSHPFAVASWSEAPASHLRLVVKPFNGLTRKMAESVEQSTRPRRALFSGPHGKKISLAGYSNVVMIATGLGIFAQLPYLQKLAHCEGRRQRHGQRIHVVWYMSSNSGAPMPDSAYDIAKDVINDALGKNHNIYTSFYKHSLSKDEEYGGRVKLLHGPPPLGDIFDEEARELGKKGKMLVLLSTCNATRDEVRIILRSRLHELDFVELEYQPN</sequence>
<keyword evidence="6 10" id="KW-1133">Transmembrane helix</keyword>
<feature type="transmembrane region" description="Helical" evidence="10">
    <location>
        <begin position="5"/>
        <end position="25"/>
    </location>
</feature>
<keyword evidence="8 10" id="KW-0472">Membrane</keyword>
<keyword evidence="13" id="KW-1185">Reference proteome</keyword>
<dbReference type="InterPro" id="IPR017938">
    <property type="entry name" value="Riboflavin_synthase-like_b-brl"/>
</dbReference>
<comment type="subcellular location">
    <subcellularLocation>
        <location evidence="1">Cell membrane</location>
        <topology evidence="1">Multi-pass membrane protein</topology>
    </subcellularLocation>
</comment>
<dbReference type="PROSITE" id="PS51384">
    <property type="entry name" value="FAD_FR"/>
    <property type="match status" value="1"/>
</dbReference>
<keyword evidence="3" id="KW-0813">Transport</keyword>
<proteinExistence type="predicted"/>
<evidence type="ECO:0000256" key="2">
    <source>
        <dbReference type="ARBA" id="ARBA00012668"/>
    </source>
</evidence>
<dbReference type="InterPro" id="IPR039261">
    <property type="entry name" value="FNR_nucleotide-bd"/>
</dbReference>
<organism evidence="12 13">
    <name type="scientific">Macrophomina phaseolina</name>
    <dbReference type="NCBI Taxonomy" id="35725"/>
    <lineage>
        <taxon>Eukaryota</taxon>
        <taxon>Fungi</taxon>
        <taxon>Dikarya</taxon>
        <taxon>Ascomycota</taxon>
        <taxon>Pezizomycotina</taxon>
        <taxon>Dothideomycetes</taxon>
        <taxon>Dothideomycetes incertae sedis</taxon>
        <taxon>Botryosphaeriales</taxon>
        <taxon>Botryosphaeriaceae</taxon>
        <taxon>Macrophomina</taxon>
    </lineage>
</organism>
<dbReference type="CDD" id="cd06186">
    <property type="entry name" value="NOX_Duox_like_FAD_NADP"/>
    <property type="match status" value="1"/>
</dbReference>
<dbReference type="InterPro" id="IPR017927">
    <property type="entry name" value="FAD-bd_FR_type"/>
</dbReference>
<dbReference type="PANTHER" id="PTHR32361">
    <property type="entry name" value="FERRIC/CUPRIC REDUCTASE TRANSMEMBRANE COMPONENT"/>
    <property type="match status" value="1"/>
</dbReference>
<feature type="transmembrane region" description="Helical" evidence="10">
    <location>
        <begin position="125"/>
        <end position="147"/>
    </location>
</feature>
<feature type="domain" description="FAD-binding FR-type" evidence="11">
    <location>
        <begin position="226"/>
        <end position="342"/>
    </location>
</feature>
<feature type="transmembrane region" description="Helical" evidence="10">
    <location>
        <begin position="61"/>
        <end position="81"/>
    </location>
</feature>
<evidence type="ECO:0000256" key="4">
    <source>
        <dbReference type="ARBA" id="ARBA00022475"/>
    </source>
</evidence>
<dbReference type="InterPro" id="IPR013112">
    <property type="entry name" value="FAD-bd_8"/>
</dbReference>
<evidence type="ECO:0000313" key="13">
    <source>
        <dbReference type="Proteomes" id="UP000774617"/>
    </source>
</evidence>
<gene>
    <name evidence="12" type="ORF">B0J12DRAFT_687329</name>
</gene>
<evidence type="ECO:0000256" key="8">
    <source>
        <dbReference type="ARBA" id="ARBA00023136"/>
    </source>
</evidence>
<keyword evidence="4" id="KW-1003">Cell membrane</keyword>
<name>A0ABQ8FSA6_9PEZI</name>
<dbReference type="EC" id="1.16.1.9" evidence="2"/>
<dbReference type="Pfam" id="PF01794">
    <property type="entry name" value="Ferric_reduct"/>
    <property type="match status" value="1"/>
</dbReference>
<evidence type="ECO:0000256" key="5">
    <source>
        <dbReference type="ARBA" id="ARBA00022692"/>
    </source>
</evidence>
<dbReference type="InterPro" id="IPR013130">
    <property type="entry name" value="Fe3_Rdtase_TM_dom"/>
</dbReference>
<dbReference type="EMBL" id="JAGTJR010000065">
    <property type="protein sequence ID" value="KAH7021664.1"/>
    <property type="molecule type" value="Genomic_DNA"/>
</dbReference>
<evidence type="ECO:0000256" key="6">
    <source>
        <dbReference type="ARBA" id="ARBA00022989"/>
    </source>
</evidence>
<feature type="transmembrane region" description="Helical" evidence="10">
    <location>
        <begin position="183"/>
        <end position="203"/>
    </location>
</feature>
<dbReference type="SUPFAM" id="SSF63380">
    <property type="entry name" value="Riboflavin synthase domain-like"/>
    <property type="match status" value="1"/>
</dbReference>
<evidence type="ECO:0000256" key="1">
    <source>
        <dbReference type="ARBA" id="ARBA00004651"/>
    </source>
</evidence>
<feature type="transmembrane region" description="Helical" evidence="10">
    <location>
        <begin position="342"/>
        <end position="364"/>
    </location>
</feature>
<evidence type="ECO:0000259" key="11">
    <source>
        <dbReference type="PROSITE" id="PS51384"/>
    </source>
</evidence>
<evidence type="ECO:0000256" key="7">
    <source>
        <dbReference type="ARBA" id="ARBA00023065"/>
    </source>
</evidence>
<comment type="caution">
    <text evidence="12">The sequence shown here is derived from an EMBL/GenBank/DDBJ whole genome shotgun (WGS) entry which is preliminary data.</text>
</comment>
<dbReference type="Gene3D" id="3.40.50.80">
    <property type="entry name" value="Nucleotide-binding domain of ferredoxin-NADP reductase (FNR) module"/>
    <property type="match status" value="1"/>
</dbReference>
<keyword evidence="5 10" id="KW-0812">Transmembrane</keyword>
<accession>A0ABQ8FSA6</accession>
<dbReference type="PANTHER" id="PTHR32361:SF26">
    <property type="entry name" value="FAD-BINDING 8 DOMAIN-CONTAINING PROTEIN-RELATED"/>
    <property type="match status" value="1"/>
</dbReference>
<feature type="transmembrane region" description="Helical" evidence="10">
    <location>
        <begin position="209"/>
        <end position="234"/>
    </location>
</feature>
<dbReference type="Proteomes" id="UP000774617">
    <property type="component" value="Unassembled WGS sequence"/>
</dbReference>
<comment type="catalytic activity">
    <reaction evidence="9">
        <text>2 a Fe(II)-siderophore + NADP(+) + H(+) = 2 a Fe(III)-siderophore + NADPH</text>
        <dbReference type="Rhea" id="RHEA:28795"/>
        <dbReference type="Rhea" id="RHEA-COMP:11342"/>
        <dbReference type="Rhea" id="RHEA-COMP:11344"/>
        <dbReference type="ChEBI" id="CHEBI:15378"/>
        <dbReference type="ChEBI" id="CHEBI:29033"/>
        <dbReference type="ChEBI" id="CHEBI:29034"/>
        <dbReference type="ChEBI" id="CHEBI:57783"/>
        <dbReference type="ChEBI" id="CHEBI:58349"/>
        <dbReference type="EC" id="1.16.1.9"/>
    </reaction>
</comment>
<evidence type="ECO:0000256" key="9">
    <source>
        <dbReference type="ARBA" id="ARBA00048483"/>
    </source>
</evidence>
<dbReference type="Pfam" id="PF08022">
    <property type="entry name" value="FAD_binding_8"/>
    <property type="match status" value="1"/>
</dbReference>
<feature type="transmembrane region" description="Helical" evidence="10">
    <location>
        <begin position="159"/>
        <end position="176"/>
    </location>
</feature>
<reference evidence="12 13" key="1">
    <citation type="journal article" date="2021" name="Nat. Commun.">
        <title>Genetic determinants of endophytism in the Arabidopsis root mycobiome.</title>
        <authorList>
            <person name="Mesny F."/>
            <person name="Miyauchi S."/>
            <person name="Thiergart T."/>
            <person name="Pickel B."/>
            <person name="Atanasova L."/>
            <person name="Karlsson M."/>
            <person name="Huettel B."/>
            <person name="Barry K.W."/>
            <person name="Haridas S."/>
            <person name="Chen C."/>
            <person name="Bauer D."/>
            <person name="Andreopoulos W."/>
            <person name="Pangilinan J."/>
            <person name="LaButti K."/>
            <person name="Riley R."/>
            <person name="Lipzen A."/>
            <person name="Clum A."/>
            <person name="Drula E."/>
            <person name="Henrissat B."/>
            <person name="Kohler A."/>
            <person name="Grigoriev I.V."/>
            <person name="Martin F.M."/>
            <person name="Hacquard S."/>
        </authorList>
    </citation>
    <scope>NUCLEOTIDE SEQUENCE [LARGE SCALE GENOMIC DNA]</scope>
    <source>
        <strain evidence="12 13">MPI-SDFR-AT-0080</strain>
    </source>
</reference>
<protein>
    <recommendedName>
        <fullName evidence="2">ferric-chelate reductase (NADPH)</fullName>
        <ecNumber evidence="2">1.16.1.9</ecNumber>
    </recommendedName>
</protein>
<keyword evidence="7" id="KW-0406">Ion transport</keyword>
<evidence type="ECO:0000256" key="3">
    <source>
        <dbReference type="ARBA" id="ARBA00022448"/>
    </source>
</evidence>
<feature type="transmembrane region" description="Helical" evidence="10">
    <location>
        <begin position="87"/>
        <end position="104"/>
    </location>
</feature>
<evidence type="ECO:0000313" key="12">
    <source>
        <dbReference type="EMBL" id="KAH7021664.1"/>
    </source>
</evidence>
<evidence type="ECO:0000256" key="10">
    <source>
        <dbReference type="SAM" id="Phobius"/>
    </source>
</evidence>
<dbReference type="InterPro" id="IPR051410">
    <property type="entry name" value="Ferric/Cupric_Reductase"/>
</dbReference>